<keyword evidence="9" id="KW-0418">Kinase</keyword>
<dbReference type="PRINTS" id="PR01100">
    <property type="entry name" value="SHIKIMTKNASE"/>
</dbReference>
<comment type="pathway">
    <text evidence="3">Metabolic intermediate biosynthesis; chorismate biosynthesis; chorismate from D-erythrose 4-phosphate and phosphoenolpyruvate: step 5/7.</text>
</comment>
<keyword evidence="6" id="KW-0028">Amino-acid biosynthesis</keyword>
<evidence type="ECO:0000256" key="7">
    <source>
        <dbReference type="ARBA" id="ARBA00022679"/>
    </source>
</evidence>
<dbReference type="InterPro" id="IPR023000">
    <property type="entry name" value="Shikimate_kinase_CS"/>
</dbReference>
<dbReference type="GO" id="GO:0009507">
    <property type="term" value="C:chloroplast"/>
    <property type="evidence" value="ECO:0007669"/>
    <property type="project" value="UniProtKB-SubCell"/>
</dbReference>
<evidence type="ECO:0000256" key="9">
    <source>
        <dbReference type="ARBA" id="ARBA00022777"/>
    </source>
</evidence>
<evidence type="ECO:0000313" key="14">
    <source>
        <dbReference type="Proteomes" id="UP001605036"/>
    </source>
</evidence>
<dbReference type="InterPro" id="IPR000623">
    <property type="entry name" value="Shikimate_kinase/TSH1"/>
</dbReference>
<dbReference type="PANTHER" id="PTHR21087:SF16">
    <property type="entry name" value="SHIKIMATE KINASE 1, CHLOROPLASTIC"/>
    <property type="match status" value="1"/>
</dbReference>
<keyword evidence="8" id="KW-0547">Nucleotide-binding</keyword>
<dbReference type="Proteomes" id="UP001605036">
    <property type="component" value="Unassembled WGS sequence"/>
</dbReference>
<keyword evidence="14" id="KW-1185">Reference proteome</keyword>
<evidence type="ECO:0000256" key="10">
    <source>
        <dbReference type="ARBA" id="ARBA00022840"/>
    </source>
</evidence>
<dbReference type="Pfam" id="PF01202">
    <property type="entry name" value="SKI"/>
    <property type="match status" value="1"/>
</dbReference>
<comment type="caution">
    <text evidence="13">The sequence shown here is derived from an EMBL/GenBank/DDBJ whole genome shotgun (WGS) entry which is preliminary data.</text>
</comment>
<keyword evidence="11" id="KW-0057">Aromatic amino acid biosynthesis</keyword>
<evidence type="ECO:0000256" key="11">
    <source>
        <dbReference type="ARBA" id="ARBA00023141"/>
    </source>
</evidence>
<comment type="subcellular location">
    <subcellularLocation>
        <location evidence="2">Plastid</location>
        <location evidence="2">Chloroplast</location>
    </subcellularLocation>
</comment>
<protein>
    <recommendedName>
        <fullName evidence="5">shikimate kinase</fullName>
        <ecNumber evidence="5">2.7.1.71</ecNumber>
    </recommendedName>
</protein>
<evidence type="ECO:0000256" key="6">
    <source>
        <dbReference type="ARBA" id="ARBA00022605"/>
    </source>
</evidence>
<evidence type="ECO:0000313" key="13">
    <source>
        <dbReference type="EMBL" id="KAL2632708.1"/>
    </source>
</evidence>
<accession>A0ABD1YQ61</accession>
<evidence type="ECO:0000256" key="12">
    <source>
        <dbReference type="ARBA" id="ARBA00048567"/>
    </source>
</evidence>
<comment type="catalytic activity">
    <reaction evidence="12">
        <text>shikimate + ATP = 3-phosphoshikimate + ADP + H(+)</text>
        <dbReference type="Rhea" id="RHEA:13121"/>
        <dbReference type="ChEBI" id="CHEBI:15378"/>
        <dbReference type="ChEBI" id="CHEBI:30616"/>
        <dbReference type="ChEBI" id="CHEBI:36208"/>
        <dbReference type="ChEBI" id="CHEBI:145989"/>
        <dbReference type="ChEBI" id="CHEBI:456216"/>
        <dbReference type="EC" id="2.7.1.71"/>
    </reaction>
</comment>
<evidence type="ECO:0000256" key="1">
    <source>
        <dbReference type="ARBA" id="ARBA00002641"/>
    </source>
</evidence>
<evidence type="ECO:0000256" key="3">
    <source>
        <dbReference type="ARBA" id="ARBA00004842"/>
    </source>
</evidence>
<dbReference type="AlphaFoldDB" id="A0ABD1YQ61"/>
<dbReference type="GO" id="GO:0005524">
    <property type="term" value="F:ATP binding"/>
    <property type="evidence" value="ECO:0007669"/>
    <property type="project" value="UniProtKB-KW"/>
</dbReference>
<gene>
    <name evidence="13" type="ORF">R1flu_004187</name>
</gene>
<reference evidence="13 14" key="1">
    <citation type="submission" date="2024-09" db="EMBL/GenBank/DDBJ databases">
        <title>Chromosome-scale assembly of Riccia fluitans.</title>
        <authorList>
            <person name="Paukszto L."/>
            <person name="Sawicki J."/>
            <person name="Karawczyk K."/>
            <person name="Piernik-Szablinska J."/>
            <person name="Szczecinska M."/>
            <person name="Mazdziarz M."/>
        </authorList>
    </citation>
    <scope>NUCLEOTIDE SEQUENCE [LARGE SCALE GENOMIC DNA]</scope>
    <source>
        <strain evidence="13">Rf_01</strain>
        <tissue evidence="13">Aerial parts of the thallus</tissue>
    </source>
</reference>
<dbReference type="EMBL" id="JBHFFA010000003">
    <property type="protein sequence ID" value="KAL2632708.1"/>
    <property type="molecule type" value="Genomic_DNA"/>
</dbReference>
<dbReference type="InterPro" id="IPR031322">
    <property type="entry name" value="Shikimate/glucono_kinase"/>
</dbReference>
<comment type="similarity">
    <text evidence="4">Belongs to the shikimate kinase family.</text>
</comment>
<dbReference type="Gene3D" id="3.40.50.300">
    <property type="entry name" value="P-loop containing nucleotide triphosphate hydrolases"/>
    <property type="match status" value="1"/>
</dbReference>
<dbReference type="PANTHER" id="PTHR21087">
    <property type="entry name" value="SHIKIMATE KINASE"/>
    <property type="match status" value="1"/>
</dbReference>
<evidence type="ECO:0000256" key="2">
    <source>
        <dbReference type="ARBA" id="ARBA00004229"/>
    </source>
</evidence>
<dbReference type="CDD" id="cd00464">
    <property type="entry name" value="SK"/>
    <property type="match status" value="1"/>
</dbReference>
<dbReference type="HAMAP" id="MF_00109">
    <property type="entry name" value="Shikimate_kinase"/>
    <property type="match status" value="1"/>
</dbReference>
<proteinExistence type="inferred from homology"/>
<comment type="function">
    <text evidence="1">Catalyzes the specific phosphorylation of the 3-hydroxyl group of shikimic acid using ATP as a cosubstrate.</text>
</comment>
<dbReference type="GO" id="GO:0008652">
    <property type="term" value="P:amino acid biosynthetic process"/>
    <property type="evidence" value="ECO:0007669"/>
    <property type="project" value="UniProtKB-KW"/>
</dbReference>
<evidence type="ECO:0000256" key="4">
    <source>
        <dbReference type="ARBA" id="ARBA00006997"/>
    </source>
</evidence>
<dbReference type="InterPro" id="IPR027417">
    <property type="entry name" value="P-loop_NTPase"/>
</dbReference>
<keyword evidence="10" id="KW-0067">ATP-binding</keyword>
<keyword evidence="7" id="KW-0808">Transferase</keyword>
<dbReference type="EC" id="2.7.1.71" evidence="5"/>
<evidence type="ECO:0000256" key="8">
    <source>
        <dbReference type="ARBA" id="ARBA00022741"/>
    </source>
</evidence>
<dbReference type="GO" id="GO:0004765">
    <property type="term" value="F:shikimate kinase activity"/>
    <property type="evidence" value="ECO:0007669"/>
    <property type="project" value="UniProtKB-EC"/>
</dbReference>
<dbReference type="FunFam" id="3.40.50.300:FF:001033">
    <property type="entry name" value="Shikimate kinase 2, chloroplastic"/>
    <property type="match status" value="1"/>
</dbReference>
<organism evidence="13 14">
    <name type="scientific">Riccia fluitans</name>
    <dbReference type="NCBI Taxonomy" id="41844"/>
    <lineage>
        <taxon>Eukaryota</taxon>
        <taxon>Viridiplantae</taxon>
        <taxon>Streptophyta</taxon>
        <taxon>Embryophyta</taxon>
        <taxon>Marchantiophyta</taxon>
        <taxon>Marchantiopsida</taxon>
        <taxon>Marchantiidae</taxon>
        <taxon>Marchantiales</taxon>
        <taxon>Ricciaceae</taxon>
        <taxon>Riccia</taxon>
    </lineage>
</organism>
<dbReference type="GO" id="GO:0009073">
    <property type="term" value="P:aromatic amino acid family biosynthetic process"/>
    <property type="evidence" value="ECO:0007669"/>
    <property type="project" value="UniProtKB-KW"/>
</dbReference>
<dbReference type="PROSITE" id="PS01128">
    <property type="entry name" value="SHIKIMATE_KINASE"/>
    <property type="match status" value="1"/>
</dbReference>
<sequence>MAVTSNPCIKVFTRAPGAPVSCSASSSVRFNVDGYPFSSPVGELFDGDGGSFTLRISRRVVVPGRTLRLEKIEKSTVSTPRRWEGRLGGQSRKALLDETRSTAKDEKHYSDVALQEDEELLKQNGAQLVQQLEGTCIYLVGMMGSGKSTVGRGLSDALGYIFFDSDKLVEQAGGTTIGEMFRTGREEEFRNAETDVIEQLCSMSHLVVATGGGAVIRPQNWDSMRRGITCLLDVPVEVLARRVVAVGCHSRPLLSGHASLPSEDAAYNQALERLTHIHHERYNMYRRSDVVVSLEAIARKRDLDIETVTPTMIAIQVLEEISAKLQKDRRVS</sequence>
<evidence type="ECO:0000256" key="5">
    <source>
        <dbReference type="ARBA" id="ARBA00012154"/>
    </source>
</evidence>
<name>A0ABD1YQ61_9MARC</name>
<dbReference type="SUPFAM" id="SSF52540">
    <property type="entry name" value="P-loop containing nucleoside triphosphate hydrolases"/>
    <property type="match status" value="1"/>
</dbReference>